<evidence type="ECO:0000256" key="5">
    <source>
        <dbReference type="ARBA" id="ARBA00022692"/>
    </source>
</evidence>
<evidence type="ECO:0000256" key="3">
    <source>
        <dbReference type="ARBA" id="ARBA00022448"/>
    </source>
</evidence>
<evidence type="ECO:0000256" key="8">
    <source>
        <dbReference type="SAM" id="Phobius"/>
    </source>
</evidence>
<keyword evidence="10" id="KW-1185">Reference proteome</keyword>
<reference evidence="9 10" key="1">
    <citation type="submission" date="2024-06" db="EMBL/GenBank/DDBJ databases">
        <title>Genomic Encyclopedia of Type Strains, Phase IV (KMG-IV): sequencing the most valuable type-strain genomes for metagenomic binning, comparative biology and taxonomic classification.</title>
        <authorList>
            <person name="Goeker M."/>
        </authorList>
    </citation>
    <scope>NUCLEOTIDE SEQUENCE [LARGE SCALE GENOMIC DNA]</scope>
    <source>
        <strain evidence="9 10">DSM 29388</strain>
    </source>
</reference>
<sequence length="350" mass="37756">MGFFFSMQNKLLLYLILSIILLIALAIGALFMGVYDFGGKSPIRVLQQIIAHDPNINLSEKYVLWDVRMARIVMAILVGSILAVSGTAMQGMFKNPLATPDLIGITAGATLMAAITIVLGSFFRHLLPDYLQFSLLSIAAFVGALITTILVYKMSTTQGKTNVIIMLLSGVAISALGFACTGFLIYLSKEEQLRDLTFWNLGSLGGATWVKNGILLVVMILSYSILITKGKALNAMMLGEKDAEHLGIPVEKIKKQIVVLVALMVGACVAFSGTIGFVGLIVPYILRLIFKSNYQIILPLSAVMGSILLLVADTFSRTVVAPSEIPIGVLTAFLGAPVFIAILIRYKNSM</sequence>
<keyword evidence="4" id="KW-1003">Cell membrane</keyword>
<feature type="transmembrane region" description="Helical" evidence="8">
    <location>
        <begin position="207"/>
        <end position="227"/>
    </location>
</feature>
<dbReference type="SUPFAM" id="SSF81345">
    <property type="entry name" value="ABC transporter involved in vitamin B12 uptake, BtuC"/>
    <property type="match status" value="1"/>
</dbReference>
<keyword evidence="6 8" id="KW-1133">Transmembrane helix</keyword>
<evidence type="ECO:0000256" key="7">
    <source>
        <dbReference type="ARBA" id="ARBA00023136"/>
    </source>
</evidence>
<dbReference type="Proteomes" id="UP001549146">
    <property type="component" value="Unassembled WGS sequence"/>
</dbReference>
<feature type="transmembrane region" description="Helical" evidence="8">
    <location>
        <begin position="12"/>
        <end position="35"/>
    </location>
</feature>
<evidence type="ECO:0000256" key="1">
    <source>
        <dbReference type="ARBA" id="ARBA00004651"/>
    </source>
</evidence>
<keyword evidence="3" id="KW-0813">Transport</keyword>
<name>A0ABV2LTL3_9FLAO</name>
<comment type="subcellular location">
    <subcellularLocation>
        <location evidence="1">Cell membrane</location>
        <topology evidence="1">Multi-pass membrane protein</topology>
    </subcellularLocation>
</comment>
<evidence type="ECO:0000256" key="4">
    <source>
        <dbReference type="ARBA" id="ARBA00022475"/>
    </source>
</evidence>
<keyword evidence="5 8" id="KW-0812">Transmembrane</keyword>
<keyword evidence="7 8" id="KW-0472">Membrane</keyword>
<dbReference type="PANTHER" id="PTHR30472:SF25">
    <property type="entry name" value="ABC TRANSPORTER PERMEASE PROTEIN MJ0876-RELATED"/>
    <property type="match status" value="1"/>
</dbReference>
<evidence type="ECO:0000256" key="6">
    <source>
        <dbReference type="ARBA" id="ARBA00022989"/>
    </source>
</evidence>
<evidence type="ECO:0000313" key="9">
    <source>
        <dbReference type="EMBL" id="MET3731908.1"/>
    </source>
</evidence>
<dbReference type="EMBL" id="JBEPMO010000007">
    <property type="protein sequence ID" value="MET3731908.1"/>
    <property type="molecule type" value="Genomic_DNA"/>
</dbReference>
<feature type="transmembrane region" description="Helical" evidence="8">
    <location>
        <begin position="257"/>
        <end position="290"/>
    </location>
</feature>
<dbReference type="InterPro" id="IPR037294">
    <property type="entry name" value="ABC_BtuC-like"/>
</dbReference>
<feature type="transmembrane region" description="Helical" evidence="8">
    <location>
        <begin position="102"/>
        <end position="124"/>
    </location>
</feature>
<evidence type="ECO:0000313" key="10">
    <source>
        <dbReference type="Proteomes" id="UP001549146"/>
    </source>
</evidence>
<feature type="transmembrane region" description="Helical" evidence="8">
    <location>
        <begin position="130"/>
        <end position="152"/>
    </location>
</feature>
<feature type="transmembrane region" description="Helical" evidence="8">
    <location>
        <begin position="327"/>
        <end position="346"/>
    </location>
</feature>
<feature type="transmembrane region" description="Helical" evidence="8">
    <location>
        <begin position="69"/>
        <end position="90"/>
    </location>
</feature>
<feature type="transmembrane region" description="Helical" evidence="8">
    <location>
        <begin position="164"/>
        <end position="187"/>
    </location>
</feature>
<feature type="transmembrane region" description="Helical" evidence="8">
    <location>
        <begin position="296"/>
        <end position="315"/>
    </location>
</feature>
<dbReference type="Gene3D" id="1.10.3470.10">
    <property type="entry name" value="ABC transporter involved in vitamin B12 uptake, BtuC"/>
    <property type="match status" value="1"/>
</dbReference>
<organism evidence="9 10">
    <name type="scientific">Moheibacter stercoris</name>
    <dbReference type="NCBI Taxonomy" id="1628251"/>
    <lineage>
        <taxon>Bacteria</taxon>
        <taxon>Pseudomonadati</taxon>
        <taxon>Bacteroidota</taxon>
        <taxon>Flavobacteriia</taxon>
        <taxon>Flavobacteriales</taxon>
        <taxon>Weeksellaceae</taxon>
        <taxon>Moheibacter</taxon>
    </lineage>
</organism>
<gene>
    <name evidence="9" type="ORF">ABID46_001490</name>
</gene>
<accession>A0ABV2LTL3</accession>
<protein>
    <submittedName>
        <fullName evidence="9">Iron complex transport system permease protein</fullName>
    </submittedName>
</protein>
<proteinExistence type="inferred from homology"/>
<dbReference type="InterPro" id="IPR000522">
    <property type="entry name" value="ABC_transptr_permease_BtuC"/>
</dbReference>
<comment type="similarity">
    <text evidence="2">Belongs to the binding-protein-dependent transport system permease family. FecCD subfamily.</text>
</comment>
<dbReference type="Pfam" id="PF01032">
    <property type="entry name" value="FecCD"/>
    <property type="match status" value="1"/>
</dbReference>
<comment type="caution">
    <text evidence="9">The sequence shown here is derived from an EMBL/GenBank/DDBJ whole genome shotgun (WGS) entry which is preliminary data.</text>
</comment>
<dbReference type="PANTHER" id="PTHR30472">
    <property type="entry name" value="FERRIC ENTEROBACTIN TRANSPORT SYSTEM PERMEASE PROTEIN"/>
    <property type="match status" value="1"/>
</dbReference>
<evidence type="ECO:0000256" key="2">
    <source>
        <dbReference type="ARBA" id="ARBA00007935"/>
    </source>
</evidence>
<dbReference type="CDD" id="cd06550">
    <property type="entry name" value="TM_ABC_iron-siderophores_like"/>
    <property type="match status" value="1"/>
</dbReference>